<dbReference type="EMBL" id="MU275879">
    <property type="protein sequence ID" value="KAI0048947.1"/>
    <property type="molecule type" value="Genomic_DNA"/>
</dbReference>
<name>A0ACB8RYF4_9AGAM</name>
<reference evidence="1" key="1">
    <citation type="submission" date="2021-02" db="EMBL/GenBank/DDBJ databases">
        <authorList>
            <consortium name="DOE Joint Genome Institute"/>
            <person name="Ahrendt S."/>
            <person name="Looney B.P."/>
            <person name="Miyauchi S."/>
            <person name="Morin E."/>
            <person name="Drula E."/>
            <person name="Courty P.E."/>
            <person name="Chicoki N."/>
            <person name="Fauchery L."/>
            <person name="Kohler A."/>
            <person name="Kuo A."/>
            <person name="Labutti K."/>
            <person name="Pangilinan J."/>
            <person name="Lipzen A."/>
            <person name="Riley R."/>
            <person name="Andreopoulos W."/>
            <person name="He G."/>
            <person name="Johnson J."/>
            <person name="Barry K.W."/>
            <person name="Grigoriev I.V."/>
            <person name="Nagy L."/>
            <person name="Hibbett D."/>
            <person name="Henrissat B."/>
            <person name="Matheny P.B."/>
            <person name="Labbe J."/>
            <person name="Martin F."/>
        </authorList>
    </citation>
    <scope>NUCLEOTIDE SEQUENCE</scope>
    <source>
        <strain evidence="1">FP105234-sp</strain>
    </source>
</reference>
<dbReference type="Proteomes" id="UP000814033">
    <property type="component" value="Unassembled WGS sequence"/>
</dbReference>
<accession>A0ACB8RYF4</accession>
<evidence type="ECO:0000313" key="2">
    <source>
        <dbReference type="Proteomes" id="UP000814033"/>
    </source>
</evidence>
<gene>
    <name evidence="1" type="ORF">FA95DRAFT_973117</name>
</gene>
<comment type="caution">
    <text evidence="1">The sequence shown here is derived from an EMBL/GenBank/DDBJ whole genome shotgun (WGS) entry which is preliminary data.</text>
</comment>
<organism evidence="1 2">
    <name type="scientific">Auriscalpium vulgare</name>
    <dbReference type="NCBI Taxonomy" id="40419"/>
    <lineage>
        <taxon>Eukaryota</taxon>
        <taxon>Fungi</taxon>
        <taxon>Dikarya</taxon>
        <taxon>Basidiomycota</taxon>
        <taxon>Agaricomycotina</taxon>
        <taxon>Agaricomycetes</taxon>
        <taxon>Russulales</taxon>
        <taxon>Auriscalpiaceae</taxon>
        <taxon>Auriscalpium</taxon>
    </lineage>
</organism>
<sequence>MDRGWSLAPVRKDESRPLEGPFERVGTLVAASPTRASTQSFFCSIPPEPCHEVHEMRTMLEGLLVRLMSLEEVQREPFWLQKIHEMVDELRQMDEEVPPVYRSWRDPRVQQVLRHGLGWIRRRIHHRRTRAHRAQQGYQSFSSYPANAATPAAPTYSASTSYRYTTQVGPVVQAPADGFSQSWQVTYASYVPPPASSAAPVHDAQPPSGHYAPIAPAIPYVAAAQNTHWPMSPRSSAYVPAAAAVPFVAPAPDHPMVTEQNALQLQVAWPPPSLPPPEQHAVPFPDQSSNALDPSQPQGNYYVPHQPPPPPSTPHGYIAEHDGRRTPASSSVPDVDTAVDVAVRLIEAVSRAITLISQLGGI</sequence>
<keyword evidence="2" id="KW-1185">Reference proteome</keyword>
<reference evidence="1" key="2">
    <citation type="journal article" date="2022" name="New Phytol.">
        <title>Evolutionary transition to the ectomycorrhizal habit in the genomes of a hyperdiverse lineage of mushroom-forming fungi.</title>
        <authorList>
            <person name="Looney B."/>
            <person name="Miyauchi S."/>
            <person name="Morin E."/>
            <person name="Drula E."/>
            <person name="Courty P.E."/>
            <person name="Kohler A."/>
            <person name="Kuo A."/>
            <person name="LaButti K."/>
            <person name="Pangilinan J."/>
            <person name="Lipzen A."/>
            <person name="Riley R."/>
            <person name="Andreopoulos W."/>
            <person name="He G."/>
            <person name="Johnson J."/>
            <person name="Nolan M."/>
            <person name="Tritt A."/>
            <person name="Barry K.W."/>
            <person name="Grigoriev I.V."/>
            <person name="Nagy L.G."/>
            <person name="Hibbett D."/>
            <person name="Henrissat B."/>
            <person name="Matheny P.B."/>
            <person name="Labbe J."/>
            <person name="Martin F.M."/>
        </authorList>
    </citation>
    <scope>NUCLEOTIDE SEQUENCE</scope>
    <source>
        <strain evidence="1">FP105234-sp</strain>
    </source>
</reference>
<evidence type="ECO:0000313" key="1">
    <source>
        <dbReference type="EMBL" id="KAI0048947.1"/>
    </source>
</evidence>
<protein>
    <submittedName>
        <fullName evidence="1">Uncharacterized protein</fullName>
    </submittedName>
</protein>
<proteinExistence type="predicted"/>